<organism evidence="1 2">
    <name type="scientific">Lucilia cuprina</name>
    <name type="common">Green bottle fly</name>
    <name type="synonym">Australian sheep blowfly</name>
    <dbReference type="NCBI Taxonomy" id="7375"/>
    <lineage>
        <taxon>Eukaryota</taxon>
        <taxon>Metazoa</taxon>
        <taxon>Ecdysozoa</taxon>
        <taxon>Arthropoda</taxon>
        <taxon>Hexapoda</taxon>
        <taxon>Insecta</taxon>
        <taxon>Pterygota</taxon>
        <taxon>Neoptera</taxon>
        <taxon>Endopterygota</taxon>
        <taxon>Diptera</taxon>
        <taxon>Brachycera</taxon>
        <taxon>Muscomorpha</taxon>
        <taxon>Oestroidea</taxon>
        <taxon>Calliphoridae</taxon>
        <taxon>Luciliinae</taxon>
        <taxon>Lucilia</taxon>
    </lineage>
</organism>
<dbReference type="EMBL" id="JRES01001061">
    <property type="protein sequence ID" value="KNC25920.1"/>
    <property type="molecule type" value="Genomic_DNA"/>
</dbReference>
<name>A0A0L0C0U2_LUCCU</name>
<sequence length="170" mass="18594">MCGSSLSSFGTYPPPPPFNPPIFPELRRAALDLYLVRPPVLRKLPDLGIATRVNISPLSPLRNPVFDEAIAAATTAGAIPFPINDCNFLDASPGIVVGIGGALLVLCDFRFLSSVEVSTASLITLLLELRELFETRFFRLDREATDAPTVLPDVLRNELFRPPDTNCDRE</sequence>
<evidence type="ECO:0000313" key="1">
    <source>
        <dbReference type="EMBL" id="KNC25920.1"/>
    </source>
</evidence>
<keyword evidence="2" id="KW-1185">Reference proteome</keyword>
<comment type="caution">
    <text evidence="1">The sequence shown here is derived from an EMBL/GenBank/DDBJ whole genome shotgun (WGS) entry which is preliminary data.</text>
</comment>
<gene>
    <name evidence="1" type="ORF">FF38_10327</name>
</gene>
<dbReference type="AlphaFoldDB" id="A0A0L0C0U2"/>
<accession>A0A0L0C0U2</accession>
<reference evidence="1 2" key="1">
    <citation type="journal article" date="2015" name="Nat. Commun.">
        <title>Lucilia cuprina genome unlocks parasitic fly biology to underpin future interventions.</title>
        <authorList>
            <person name="Anstead C.A."/>
            <person name="Korhonen P.K."/>
            <person name="Young N.D."/>
            <person name="Hall R.S."/>
            <person name="Jex A.R."/>
            <person name="Murali S.C."/>
            <person name="Hughes D.S."/>
            <person name="Lee S.F."/>
            <person name="Perry T."/>
            <person name="Stroehlein A.J."/>
            <person name="Ansell B.R."/>
            <person name="Breugelmans B."/>
            <person name="Hofmann A."/>
            <person name="Qu J."/>
            <person name="Dugan S."/>
            <person name="Lee S.L."/>
            <person name="Chao H."/>
            <person name="Dinh H."/>
            <person name="Han Y."/>
            <person name="Doddapaneni H.V."/>
            <person name="Worley K.C."/>
            <person name="Muzny D.M."/>
            <person name="Ioannidis P."/>
            <person name="Waterhouse R.M."/>
            <person name="Zdobnov E.M."/>
            <person name="James P.J."/>
            <person name="Bagnall N.H."/>
            <person name="Kotze A.C."/>
            <person name="Gibbs R.A."/>
            <person name="Richards S."/>
            <person name="Batterham P."/>
            <person name="Gasser R.B."/>
        </authorList>
    </citation>
    <scope>NUCLEOTIDE SEQUENCE [LARGE SCALE GENOMIC DNA]</scope>
    <source>
        <strain evidence="1 2">LS</strain>
        <tissue evidence="1">Full body</tissue>
    </source>
</reference>
<evidence type="ECO:0000313" key="2">
    <source>
        <dbReference type="Proteomes" id="UP000037069"/>
    </source>
</evidence>
<protein>
    <submittedName>
        <fullName evidence="1">Uncharacterized protein</fullName>
    </submittedName>
</protein>
<proteinExistence type="predicted"/>
<dbReference type="Proteomes" id="UP000037069">
    <property type="component" value="Unassembled WGS sequence"/>
</dbReference>